<protein>
    <submittedName>
        <fullName evidence="1">Uncharacterized protein</fullName>
    </submittedName>
</protein>
<proteinExistence type="predicted"/>
<name>A0A212LQE4_9HYPH</name>
<dbReference type="EMBL" id="FMJD01000013">
    <property type="protein sequence ID" value="SCM79804.1"/>
    <property type="molecule type" value="Genomic_DNA"/>
</dbReference>
<dbReference type="RefSeq" id="WP_288198756.1">
    <property type="nucleotide sequence ID" value="NZ_LT608334.1"/>
</dbReference>
<organism evidence="1">
    <name type="scientific">uncultured Pleomorphomonas sp</name>
    <dbReference type="NCBI Taxonomy" id="442121"/>
    <lineage>
        <taxon>Bacteria</taxon>
        <taxon>Pseudomonadati</taxon>
        <taxon>Pseudomonadota</taxon>
        <taxon>Alphaproteobacteria</taxon>
        <taxon>Hyphomicrobiales</taxon>
        <taxon>Pleomorphomonadaceae</taxon>
        <taxon>Pleomorphomonas</taxon>
        <taxon>environmental samples</taxon>
    </lineage>
</organism>
<accession>A0A212LQE4</accession>
<gene>
    <name evidence="1" type="ORF">KL86PLE_90648</name>
</gene>
<sequence length="78" mass="8856">MRDLPPPPESRAPDFDSDDLDGALFRFWIRGASDYPYEVAKALAKATTPAEYRRALIALAAEKRVNLPLLREEKEPQK</sequence>
<dbReference type="AlphaFoldDB" id="A0A212LQE4"/>
<evidence type="ECO:0000313" key="1">
    <source>
        <dbReference type="EMBL" id="SCM79804.1"/>
    </source>
</evidence>
<reference evidence="1" key="1">
    <citation type="submission" date="2016-08" db="EMBL/GenBank/DDBJ databases">
        <authorList>
            <person name="Seilhamer J.J."/>
        </authorList>
    </citation>
    <scope>NUCLEOTIDE SEQUENCE</scope>
    <source>
        <strain evidence="1">86</strain>
    </source>
</reference>